<name>A0A075UWY2_9PSEU</name>
<dbReference type="InterPro" id="IPR011990">
    <property type="entry name" value="TPR-like_helical_dom_sf"/>
</dbReference>
<dbReference type="PRINTS" id="PR00364">
    <property type="entry name" value="DISEASERSIST"/>
</dbReference>
<dbReference type="eggNOG" id="COG0457">
    <property type="taxonomic scope" value="Bacteria"/>
</dbReference>
<reference evidence="1 2" key="1">
    <citation type="journal article" date="2014" name="J. Biotechnol.">
        <title>Complete genome sequence of the actinobacterium Amycolatopsis japonica MG417-CF17(T) (=DSM 44213T) producing (S,S)-N,N'-ethylenediaminedisuccinic acid.</title>
        <authorList>
            <person name="Stegmann E."/>
            <person name="Albersmeier A."/>
            <person name="Spohn M."/>
            <person name="Gert H."/>
            <person name="Weber T."/>
            <person name="Wohlleben W."/>
            <person name="Kalinowski J."/>
            <person name="Ruckert C."/>
        </authorList>
    </citation>
    <scope>NUCLEOTIDE SEQUENCE [LARGE SCALE GENOMIC DNA]</scope>
    <source>
        <strain evidence="2">MG417-CF17 (DSM 44213)</strain>
    </source>
</reference>
<evidence type="ECO:0000313" key="1">
    <source>
        <dbReference type="EMBL" id="AIG77508.1"/>
    </source>
</evidence>
<protein>
    <recommendedName>
        <fullName evidence="3">Orc1-like AAA ATPase domain-containing protein</fullName>
    </recommendedName>
</protein>
<evidence type="ECO:0008006" key="3">
    <source>
        <dbReference type="Google" id="ProtNLM"/>
    </source>
</evidence>
<dbReference type="eggNOG" id="COG2842">
    <property type="taxonomic scope" value="Bacteria"/>
</dbReference>
<organism evidence="1 2">
    <name type="scientific">Amycolatopsis japonica</name>
    <dbReference type="NCBI Taxonomy" id="208439"/>
    <lineage>
        <taxon>Bacteria</taxon>
        <taxon>Bacillati</taxon>
        <taxon>Actinomycetota</taxon>
        <taxon>Actinomycetes</taxon>
        <taxon>Pseudonocardiales</taxon>
        <taxon>Pseudonocardiaceae</taxon>
        <taxon>Amycolatopsis</taxon>
        <taxon>Amycolatopsis japonica group</taxon>
    </lineage>
</organism>
<sequence>MTDRFDVLLCFTSEGAAPVDGPEAALRDAGLRVLRDSAVDEFADALANSRLVLVLCSRADRALVVDPGADGEQAVDPRDLPAFVWLVRRKVADARRGRPARMVGRYRELLALHRGLHAHPVLMVRGLPGVGKTVLTEQYARLFQDTFDGGVLRLGPFGQHAPEEVLSQFHLALARAAGDRLDADLSGIGFDRLRDHVAERIGADRRRVLVLIDDVPPGLPPDVLERLLLPASTVSTLLVSRVGNSPWDVAALDLAGLTPAEGLRLFSDYRAPADDTEREAVLRLVEHCGGHPITLRANALAVRRQDGPLASRPDTAPPAIRGLLAGCGPVAAGIIRLGAMLAPAPFPLGIARDVLGAGSVEAVGELQEQGLASLVDGGLRLQPLVAEVARAGLDPGDLPASAAKSLLRLLSDERTEYRDFLLQHARALAERASAALRIRLLRPVAAAHERHRDFFAAGEVHAAILSTEGATSTDFVTAARVEIACGLYPEAVRHARHALLSAADDEERYAAELVAAQAFDCQGDYGAGERAFWHELPWRGAARLSAVVASAQALRLRGRAREAIASLDTVLPELRDSPSGDLLPSALLEYARVLLLDDRPRRAREAAAEVIAAFHATGRMRHFRCTEAELLWAEATVTLDLQDLHPDRSVAALRELESRYGRRHGAESPAALTAAALAGRALLLRGRPERALQALSETERTVLRVFGGENRLRYRIRHGMALAHGQSRDFGRQAELLEEILQPQIRLLGSTHPETLESRLDLGLALAFSGRDQYRRATELVDGAADDIVATLGPATELSEKAIAAKRVLRGTASQFSDGRQRTP</sequence>
<dbReference type="Gene3D" id="3.40.50.300">
    <property type="entry name" value="P-loop containing nucleotide triphosphate hydrolases"/>
    <property type="match status" value="1"/>
</dbReference>
<dbReference type="SUPFAM" id="SSF52540">
    <property type="entry name" value="P-loop containing nucleoside triphosphate hydrolases"/>
    <property type="match status" value="1"/>
</dbReference>
<evidence type="ECO:0000313" key="2">
    <source>
        <dbReference type="Proteomes" id="UP000028492"/>
    </source>
</evidence>
<dbReference type="InterPro" id="IPR027417">
    <property type="entry name" value="P-loop_NTPase"/>
</dbReference>
<dbReference type="Gene3D" id="1.25.40.10">
    <property type="entry name" value="Tetratricopeptide repeat domain"/>
    <property type="match status" value="1"/>
</dbReference>
<gene>
    <name evidence="1" type="ORF">AJAP_23275</name>
</gene>
<proteinExistence type="predicted"/>
<keyword evidence="2" id="KW-1185">Reference proteome</keyword>
<dbReference type="Proteomes" id="UP000028492">
    <property type="component" value="Chromosome"/>
</dbReference>
<dbReference type="KEGG" id="aja:AJAP_23275"/>
<dbReference type="RefSeq" id="WP_038515144.1">
    <property type="nucleotide sequence ID" value="NZ_CP008953.1"/>
</dbReference>
<dbReference type="AlphaFoldDB" id="A0A075UWY2"/>
<dbReference type="STRING" id="208439.AJAP_23275"/>
<dbReference type="EMBL" id="CP008953">
    <property type="protein sequence ID" value="AIG77508.1"/>
    <property type="molecule type" value="Genomic_DNA"/>
</dbReference>
<accession>A0A075UWY2</accession>
<dbReference type="HOGENOM" id="CLU_341214_0_0_11"/>